<evidence type="ECO:0000256" key="1">
    <source>
        <dbReference type="SAM" id="Phobius"/>
    </source>
</evidence>
<reference evidence="2" key="1">
    <citation type="submission" date="2012-02" db="EMBL/GenBank/DDBJ databases">
        <title>Whole genome shotgun sequence of Gordonia otitidis NBRC 100426.</title>
        <authorList>
            <person name="Yoshida I."/>
            <person name="Hosoyama A."/>
            <person name="Tsuchikane K."/>
            <person name="Katsumata H."/>
            <person name="Yamazaki S."/>
            <person name="Fujita N."/>
        </authorList>
    </citation>
    <scope>NUCLEOTIDE SEQUENCE [LARGE SCALE GENOMIC DNA]</scope>
    <source>
        <strain evidence="2">NBRC 100426</strain>
    </source>
</reference>
<accession>H5THX7</accession>
<keyword evidence="1" id="KW-1133">Transmembrane helix</keyword>
<feature type="transmembrane region" description="Helical" evidence="1">
    <location>
        <begin position="20"/>
        <end position="40"/>
    </location>
</feature>
<dbReference type="STRING" id="1108044.GOOTI_040_00010"/>
<proteinExistence type="predicted"/>
<dbReference type="GO" id="GO:0016787">
    <property type="term" value="F:hydrolase activity"/>
    <property type="evidence" value="ECO:0007669"/>
    <property type="project" value="UniProtKB-KW"/>
</dbReference>
<gene>
    <name evidence="2" type="ORF">GOOTI_040_00010</name>
</gene>
<keyword evidence="3" id="KW-1185">Reference proteome</keyword>
<sequence>VRGWEMYDFRTARKAAKYGASTALVVGAAGAAGAGALKLLRNKG</sequence>
<dbReference type="EMBL" id="BAFB01000040">
    <property type="protein sequence ID" value="GAB33085.1"/>
    <property type="molecule type" value="Genomic_DNA"/>
</dbReference>
<feature type="non-terminal residue" evidence="2">
    <location>
        <position position="1"/>
    </location>
</feature>
<keyword evidence="2" id="KW-0378">Hydrolase</keyword>
<dbReference type="Proteomes" id="UP000005038">
    <property type="component" value="Unassembled WGS sequence"/>
</dbReference>
<protein>
    <submittedName>
        <fullName evidence="2">Hydrolase</fullName>
    </submittedName>
</protein>
<evidence type="ECO:0000313" key="2">
    <source>
        <dbReference type="EMBL" id="GAB33085.1"/>
    </source>
</evidence>
<keyword evidence="1" id="KW-0472">Membrane</keyword>
<evidence type="ECO:0000313" key="3">
    <source>
        <dbReference type="Proteomes" id="UP000005038"/>
    </source>
</evidence>
<dbReference type="AlphaFoldDB" id="H5THX7"/>
<name>H5THX7_GORO1</name>
<keyword evidence="1" id="KW-0812">Transmembrane</keyword>
<comment type="caution">
    <text evidence="2">The sequence shown here is derived from an EMBL/GenBank/DDBJ whole genome shotgun (WGS) entry which is preliminary data.</text>
</comment>
<organism evidence="2 3">
    <name type="scientific">Gordonia otitidis (strain DSM 44809 / CCUG 52243 / JCM 12355 / NBRC 100426 / IFM 10032)</name>
    <dbReference type="NCBI Taxonomy" id="1108044"/>
    <lineage>
        <taxon>Bacteria</taxon>
        <taxon>Bacillati</taxon>
        <taxon>Actinomycetota</taxon>
        <taxon>Actinomycetes</taxon>
        <taxon>Mycobacteriales</taxon>
        <taxon>Gordoniaceae</taxon>
        <taxon>Gordonia</taxon>
    </lineage>
</organism>